<dbReference type="EMBL" id="CADEAL010000489">
    <property type="protein sequence ID" value="CAB1420895.1"/>
    <property type="molecule type" value="Genomic_DNA"/>
</dbReference>
<organism evidence="1 2">
    <name type="scientific">Pleuronectes platessa</name>
    <name type="common">European plaice</name>
    <dbReference type="NCBI Taxonomy" id="8262"/>
    <lineage>
        <taxon>Eukaryota</taxon>
        <taxon>Metazoa</taxon>
        <taxon>Chordata</taxon>
        <taxon>Craniata</taxon>
        <taxon>Vertebrata</taxon>
        <taxon>Euteleostomi</taxon>
        <taxon>Actinopterygii</taxon>
        <taxon>Neopterygii</taxon>
        <taxon>Teleostei</taxon>
        <taxon>Neoteleostei</taxon>
        <taxon>Acanthomorphata</taxon>
        <taxon>Carangaria</taxon>
        <taxon>Pleuronectiformes</taxon>
        <taxon>Pleuronectoidei</taxon>
        <taxon>Pleuronectidae</taxon>
        <taxon>Pleuronectes</taxon>
    </lineage>
</organism>
<evidence type="ECO:0000313" key="1">
    <source>
        <dbReference type="EMBL" id="CAB1420895.1"/>
    </source>
</evidence>
<accession>A0A9N7TXQ6</accession>
<dbReference type="AlphaFoldDB" id="A0A9N7TXQ6"/>
<sequence length="86" mass="9217">MNEERIGAGVATPGDAAGCIISSWLDVGPTTMVCSPKSQPTWVQTQAGTQFNGRFPITSTSLSCCCIVSYFERLQPEVDCYQGQPP</sequence>
<gene>
    <name evidence="1" type="ORF">PLEPLA_LOCUS8772</name>
</gene>
<name>A0A9N7TXQ6_PLEPL</name>
<keyword evidence="2" id="KW-1185">Reference proteome</keyword>
<reference evidence="1" key="1">
    <citation type="submission" date="2020-03" db="EMBL/GenBank/DDBJ databases">
        <authorList>
            <person name="Weist P."/>
        </authorList>
    </citation>
    <scope>NUCLEOTIDE SEQUENCE</scope>
</reference>
<proteinExistence type="predicted"/>
<dbReference type="Proteomes" id="UP001153269">
    <property type="component" value="Unassembled WGS sequence"/>
</dbReference>
<evidence type="ECO:0000313" key="2">
    <source>
        <dbReference type="Proteomes" id="UP001153269"/>
    </source>
</evidence>
<protein>
    <submittedName>
        <fullName evidence="1">Uncharacterized protein</fullName>
    </submittedName>
</protein>
<comment type="caution">
    <text evidence="1">The sequence shown here is derived from an EMBL/GenBank/DDBJ whole genome shotgun (WGS) entry which is preliminary data.</text>
</comment>